<comment type="caution">
    <text evidence="1">The sequence shown here is derived from an EMBL/GenBank/DDBJ whole genome shotgun (WGS) entry which is preliminary data.</text>
</comment>
<evidence type="ECO:0000313" key="1">
    <source>
        <dbReference type="EMBL" id="KAK9891317.1"/>
    </source>
</evidence>
<proteinExistence type="predicted"/>
<name>A0AAW1VGL5_9CUCU</name>
<dbReference type="AlphaFoldDB" id="A0AAW1VGL5"/>
<accession>A0AAW1VGL5</accession>
<dbReference type="Proteomes" id="UP001431783">
    <property type="component" value="Unassembled WGS sequence"/>
</dbReference>
<sequence>MSSLRSLRNPHVRSEYLWSKVKILMCTIVDIDFGKRLGLFVVLLRIIMCFTFPKGGDHGQPGLHVPFG</sequence>
<protein>
    <submittedName>
        <fullName evidence="1">Uncharacterized protein</fullName>
    </submittedName>
</protein>
<organism evidence="1 2">
    <name type="scientific">Henosepilachna vigintioctopunctata</name>
    <dbReference type="NCBI Taxonomy" id="420089"/>
    <lineage>
        <taxon>Eukaryota</taxon>
        <taxon>Metazoa</taxon>
        <taxon>Ecdysozoa</taxon>
        <taxon>Arthropoda</taxon>
        <taxon>Hexapoda</taxon>
        <taxon>Insecta</taxon>
        <taxon>Pterygota</taxon>
        <taxon>Neoptera</taxon>
        <taxon>Endopterygota</taxon>
        <taxon>Coleoptera</taxon>
        <taxon>Polyphaga</taxon>
        <taxon>Cucujiformia</taxon>
        <taxon>Coccinelloidea</taxon>
        <taxon>Coccinellidae</taxon>
        <taxon>Epilachninae</taxon>
        <taxon>Epilachnini</taxon>
        <taxon>Henosepilachna</taxon>
    </lineage>
</organism>
<keyword evidence="2" id="KW-1185">Reference proteome</keyword>
<reference evidence="1 2" key="1">
    <citation type="submission" date="2023-03" db="EMBL/GenBank/DDBJ databases">
        <title>Genome insight into feeding habits of ladybird beetles.</title>
        <authorList>
            <person name="Li H.-S."/>
            <person name="Huang Y.-H."/>
            <person name="Pang H."/>
        </authorList>
    </citation>
    <scope>NUCLEOTIDE SEQUENCE [LARGE SCALE GENOMIC DNA]</scope>
    <source>
        <strain evidence="1">SYSU_2023b</strain>
        <tissue evidence="1">Whole body</tissue>
    </source>
</reference>
<dbReference type="EMBL" id="JARQZJ010000128">
    <property type="protein sequence ID" value="KAK9891317.1"/>
    <property type="molecule type" value="Genomic_DNA"/>
</dbReference>
<evidence type="ECO:0000313" key="2">
    <source>
        <dbReference type="Proteomes" id="UP001431783"/>
    </source>
</evidence>
<gene>
    <name evidence="1" type="ORF">WA026_014559</name>
</gene>